<name>A0ABY7YKE3_9HYPH</name>
<sequence length="173" mass="18098">MTIKNLGLLIGLAVGGFMALAPNAYAQKAVLLGEFTAWNAWQSNDDTGMTCYISGVPQSSLPAGANRDPIHFIIINRKAMGIPHEVQTIIGYPFSTTKANASATVDGKSYPMVTEGPAAWLASTADEAPFVEAFKAGSKLVVKGTSQRGTTTTDTYSLSGATAAMNAMEDACK</sequence>
<proteinExistence type="predicted"/>
<dbReference type="Gene3D" id="2.60.40.1880">
    <property type="entry name" value="Invasion associated locus B (IalB) protein"/>
    <property type="match status" value="1"/>
</dbReference>
<dbReference type="InterPro" id="IPR038696">
    <property type="entry name" value="IalB_sf"/>
</dbReference>
<evidence type="ECO:0000313" key="1">
    <source>
        <dbReference type="EMBL" id="WDR01726.1"/>
    </source>
</evidence>
<keyword evidence="2" id="KW-1185">Reference proteome</keyword>
<dbReference type="EMBL" id="CP118246">
    <property type="protein sequence ID" value="WDR01726.1"/>
    <property type="molecule type" value="Genomic_DNA"/>
</dbReference>
<evidence type="ECO:0000313" key="2">
    <source>
        <dbReference type="Proteomes" id="UP001220530"/>
    </source>
</evidence>
<dbReference type="Pfam" id="PF06776">
    <property type="entry name" value="IalB"/>
    <property type="match status" value="1"/>
</dbReference>
<protein>
    <submittedName>
        <fullName evidence="1">Invasion associated locus B family protein</fullName>
    </submittedName>
</protein>
<accession>A0ABY7YKE3</accession>
<dbReference type="Proteomes" id="UP001220530">
    <property type="component" value="Chromosome"/>
</dbReference>
<gene>
    <name evidence="1" type="ORF">PSQ19_13365</name>
</gene>
<dbReference type="RefSeq" id="WP_282218136.1">
    <property type="nucleotide sequence ID" value="NZ_CP118246.1"/>
</dbReference>
<organism evidence="1 2">
    <name type="scientific">Devosia algicola</name>
    <dbReference type="NCBI Taxonomy" id="3026418"/>
    <lineage>
        <taxon>Bacteria</taxon>
        <taxon>Pseudomonadati</taxon>
        <taxon>Pseudomonadota</taxon>
        <taxon>Alphaproteobacteria</taxon>
        <taxon>Hyphomicrobiales</taxon>
        <taxon>Devosiaceae</taxon>
        <taxon>Devosia</taxon>
    </lineage>
</organism>
<reference evidence="1 2" key="1">
    <citation type="submission" date="2023-02" db="EMBL/GenBank/DDBJ databases">
        <title>Devosia algicola sp. nov., isolated from the phycosphere of marine algae.</title>
        <authorList>
            <person name="Kim J.M."/>
            <person name="Lee J.K."/>
            <person name="Choi B.J."/>
            <person name="Bayburt H."/>
            <person name="Jeon C.O."/>
        </authorList>
    </citation>
    <scope>NUCLEOTIDE SEQUENCE [LARGE SCALE GENOMIC DNA]</scope>
    <source>
        <strain evidence="1 2">G20-9</strain>
    </source>
</reference>
<dbReference type="InterPro" id="IPR010642">
    <property type="entry name" value="Invasion_prot_B"/>
</dbReference>